<proteinExistence type="predicted"/>
<dbReference type="PANTHER" id="PTHR33324:SF2">
    <property type="entry name" value="MYB_SANT-LIKE DNA-BINDING DOMAIN-CONTAINING PROTEIN"/>
    <property type="match status" value="1"/>
</dbReference>
<feature type="coiled-coil region" evidence="1">
    <location>
        <begin position="148"/>
        <end position="203"/>
    </location>
</feature>
<keyword evidence="4" id="KW-1185">Reference proteome</keyword>
<sequence length="222" mass="25140">MATSSSPAAKKKVLWDRDGVNGGLSSMKILLDWLTTEGNYTKKPADVRDKIQKLESKYRTAVDWLANTGQGVTDETSIRSALVKRCPYYYELSPVMDDRQSTRPSQTTDDLDEITKSKGKNKQPISIAESTSNKRQQGDSLSALTRLREKSQHARDQANAKLLELEEKRLQLEEKRLQLEEKLLQLEEKQESREENQAKAQLELVSAQTRSNTPGTQNTCHC</sequence>
<evidence type="ECO:0000256" key="1">
    <source>
        <dbReference type="SAM" id="Coils"/>
    </source>
</evidence>
<feature type="compositionally biased region" description="Polar residues" evidence="2">
    <location>
        <begin position="128"/>
        <end position="140"/>
    </location>
</feature>
<feature type="region of interest" description="Disordered" evidence="2">
    <location>
        <begin position="95"/>
        <end position="140"/>
    </location>
</feature>
<dbReference type="EMBL" id="ANIZ01001752">
    <property type="protein sequence ID" value="ETI44895.1"/>
    <property type="molecule type" value="Genomic_DNA"/>
</dbReference>
<dbReference type="AlphaFoldDB" id="V9F047"/>
<dbReference type="HOGENOM" id="CLU_1247504_0_0_1"/>
<keyword evidence="1" id="KW-0175">Coiled coil</keyword>
<accession>V9F047</accession>
<dbReference type="PANTHER" id="PTHR33324">
    <property type="entry name" value="EXPRESSED PROTEIN"/>
    <property type="match status" value="1"/>
</dbReference>
<dbReference type="Proteomes" id="UP000018721">
    <property type="component" value="Unassembled WGS sequence"/>
</dbReference>
<name>V9F047_PHYNI</name>
<evidence type="ECO:0000313" key="4">
    <source>
        <dbReference type="Proteomes" id="UP000018721"/>
    </source>
</evidence>
<evidence type="ECO:0000256" key="2">
    <source>
        <dbReference type="SAM" id="MobiDB-lite"/>
    </source>
</evidence>
<evidence type="ECO:0000313" key="3">
    <source>
        <dbReference type="EMBL" id="ETI44895.1"/>
    </source>
</evidence>
<reference evidence="3 4" key="1">
    <citation type="submission" date="2013-11" db="EMBL/GenBank/DDBJ databases">
        <title>The Genome Sequence of Phytophthora parasitica P1569.</title>
        <authorList>
            <consortium name="The Broad Institute Genomics Platform"/>
            <person name="Russ C."/>
            <person name="Tyler B."/>
            <person name="Panabieres F."/>
            <person name="Shan W."/>
            <person name="Tripathy S."/>
            <person name="Grunwald N."/>
            <person name="Machado M."/>
            <person name="Johnson C.S."/>
            <person name="Arredondo F."/>
            <person name="Hong C."/>
            <person name="Coffey M."/>
            <person name="Young S.K."/>
            <person name="Zeng Q."/>
            <person name="Gargeya S."/>
            <person name="Fitzgerald M."/>
            <person name="Abouelleil A."/>
            <person name="Alvarado L."/>
            <person name="Chapman S.B."/>
            <person name="Gainer-Dewar J."/>
            <person name="Goldberg J."/>
            <person name="Griggs A."/>
            <person name="Gujja S."/>
            <person name="Hansen M."/>
            <person name="Howarth C."/>
            <person name="Imamovic A."/>
            <person name="Ireland A."/>
            <person name="Larimer J."/>
            <person name="McCowan C."/>
            <person name="Murphy C."/>
            <person name="Pearson M."/>
            <person name="Poon T.W."/>
            <person name="Priest M."/>
            <person name="Roberts A."/>
            <person name="Saif S."/>
            <person name="Shea T."/>
            <person name="Sykes S."/>
            <person name="Wortman J."/>
            <person name="Nusbaum C."/>
            <person name="Birren B."/>
        </authorList>
    </citation>
    <scope>NUCLEOTIDE SEQUENCE [LARGE SCALE GENOMIC DNA]</scope>
    <source>
        <strain evidence="3 4">P1569</strain>
    </source>
</reference>
<gene>
    <name evidence="3" type="ORF">F443_10434</name>
</gene>
<protein>
    <submittedName>
        <fullName evidence="3">Uncharacterized protein</fullName>
    </submittedName>
</protein>
<comment type="caution">
    <text evidence="3">The sequence shown here is derived from an EMBL/GenBank/DDBJ whole genome shotgun (WGS) entry which is preliminary data.</text>
</comment>
<organism evidence="3 4">
    <name type="scientific">Phytophthora nicotianae P1569</name>
    <dbReference type="NCBI Taxonomy" id="1317065"/>
    <lineage>
        <taxon>Eukaryota</taxon>
        <taxon>Sar</taxon>
        <taxon>Stramenopiles</taxon>
        <taxon>Oomycota</taxon>
        <taxon>Peronosporomycetes</taxon>
        <taxon>Peronosporales</taxon>
        <taxon>Peronosporaceae</taxon>
        <taxon>Phytophthora</taxon>
    </lineage>
</organism>